<evidence type="ECO:0000313" key="2">
    <source>
        <dbReference type="EMBL" id="KXZ43495.1"/>
    </source>
</evidence>
<keyword evidence="3" id="KW-1185">Reference proteome</keyword>
<protein>
    <submittedName>
        <fullName evidence="2">Uncharacterized protein</fullName>
    </submittedName>
</protein>
<feature type="region of interest" description="Disordered" evidence="1">
    <location>
        <begin position="289"/>
        <end position="314"/>
    </location>
</feature>
<name>A0A150G1X1_GONPE</name>
<reference evidence="3" key="1">
    <citation type="journal article" date="2016" name="Nat. Commun.">
        <title>The Gonium pectorale genome demonstrates co-option of cell cycle regulation during the evolution of multicellularity.</title>
        <authorList>
            <person name="Hanschen E.R."/>
            <person name="Marriage T.N."/>
            <person name="Ferris P.J."/>
            <person name="Hamaji T."/>
            <person name="Toyoda A."/>
            <person name="Fujiyama A."/>
            <person name="Neme R."/>
            <person name="Noguchi H."/>
            <person name="Minakuchi Y."/>
            <person name="Suzuki M."/>
            <person name="Kawai-Toyooka H."/>
            <person name="Smith D.R."/>
            <person name="Sparks H."/>
            <person name="Anderson J."/>
            <person name="Bakaric R."/>
            <person name="Luria V."/>
            <person name="Karger A."/>
            <person name="Kirschner M.W."/>
            <person name="Durand P.M."/>
            <person name="Michod R.E."/>
            <person name="Nozaki H."/>
            <person name="Olson B.J."/>
        </authorList>
    </citation>
    <scope>NUCLEOTIDE SEQUENCE [LARGE SCALE GENOMIC DNA]</scope>
    <source>
        <strain evidence="3">NIES-2863</strain>
    </source>
</reference>
<feature type="region of interest" description="Disordered" evidence="1">
    <location>
        <begin position="256"/>
        <end position="275"/>
    </location>
</feature>
<feature type="compositionally biased region" description="Gly residues" evidence="1">
    <location>
        <begin position="261"/>
        <end position="273"/>
    </location>
</feature>
<comment type="caution">
    <text evidence="2">The sequence shown here is derived from an EMBL/GenBank/DDBJ whole genome shotgun (WGS) entry which is preliminary data.</text>
</comment>
<dbReference type="EMBL" id="LSYV01000089">
    <property type="protein sequence ID" value="KXZ43495.1"/>
    <property type="molecule type" value="Genomic_DNA"/>
</dbReference>
<dbReference type="AlphaFoldDB" id="A0A150G1X1"/>
<feature type="region of interest" description="Disordered" evidence="1">
    <location>
        <begin position="206"/>
        <end position="243"/>
    </location>
</feature>
<feature type="compositionally biased region" description="Basic and acidic residues" evidence="1">
    <location>
        <begin position="224"/>
        <end position="233"/>
    </location>
</feature>
<organism evidence="2 3">
    <name type="scientific">Gonium pectorale</name>
    <name type="common">Green alga</name>
    <dbReference type="NCBI Taxonomy" id="33097"/>
    <lineage>
        <taxon>Eukaryota</taxon>
        <taxon>Viridiplantae</taxon>
        <taxon>Chlorophyta</taxon>
        <taxon>core chlorophytes</taxon>
        <taxon>Chlorophyceae</taxon>
        <taxon>CS clade</taxon>
        <taxon>Chlamydomonadales</taxon>
        <taxon>Volvocaceae</taxon>
        <taxon>Gonium</taxon>
    </lineage>
</organism>
<evidence type="ECO:0000313" key="3">
    <source>
        <dbReference type="Proteomes" id="UP000075714"/>
    </source>
</evidence>
<dbReference type="Proteomes" id="UP000075714">
    <property type="component" value="Unassembled WGS sequence"/>
</dbReference>
<gene>
    <name evidence="2" type="ORF">GPECTOR_88g437</name>
</gene>
<accession>A0A150G1X1</accession>
<feature type="compositionally biased region" description="Gly residues" evidence="1">
    <location>
        <begin position="297"/>
        <end position="308"/>
    </location>
</feature>
<feature type="region of interest" description="Disordered" evidence="1">
    <location>
        <begin position="129"/>
        <end position="151"/>
    </location>
</feature>
<sequence length="373" mass="37127">MVGPEALARGFNGDLEGPVAGWDANQLAAWDRLRSAACAVFAEAAGEASPAAGCWSLADGCWPAPLPEAALAAARADALQRFPLVLCNLTSHLWAWLAEAAEAGLAAGQEPMGCGPYCAAAGPPVPPPPRCASPEPMGRPPAAAPPQRPLPGPLAGPLTAVVCEGLRLAYRLGAVSGCGRGGHLVIRVPPGKVGVEAGWEVEANAGRAGAEPGSARVGRVGGQDGRDGRDGREGAGAAPSSWQQPAVLPGCVEWLQPEGADSGGGGGGGGGQRGATAALHKEVAGVEAEAAEEEDGVGFGVGGEGGGEVPARRQGGAAERVRVWVVAPAVVLRRRRRRPAGGGGELAEAGPEQLVVLPARAVATAVAAAVRCE</sequence>
<evidence type="ECO:0000256" key="1">
    <source>
        <dbReference type="SAM" id="MobiDB-lite"/>
    </source>
</evidence>
<proteinExistence type="predicted"/>